<keyword evidence="1 2" id="KW-0238">DNA-binding</keyword>
<dbReference type="Gene3D" id="1.10.10.10">
    <property type="entry name" value="Winged helix-like DNA-binding domain superfamily/Winged helix DNA-binding domain"/>
    <property type="match status" value="1"/>
</dbReference>
<dbReference type="SUPFAM" id="SSF46894">
    <property type="entry name" value="C-terminal effector domain of the bipartite response regulators"/>
    <property type="match status" value="1"/>
</dbReference>
<evidence type="ECO:0000313" key="4">
    <source>
        <dbReference type="EMBL" id="AKU93746.1"/>
    </source>
</evidence>
<dbReference type="GO" id="GO:0006355">
    <property type="term" value="P:regulation of DNA-templated transcription"/>
    <property type="evidence" value="ECO:0007669"/>
    <property type="project" value="InterPro"/>
</dbReference>
<dbReference type="InterPro" id="IPR016032">
    <property type="entry name" value="Sig_transdc_resp-reg_C-effctor"/>
</dbReference>
<dbReference type="KEGG" id="llu:AKJ09_00410"/>
<feature type="DNA-binding region" description="OmpR/PhoB-type" evidence="2">
    <location>
        <begin position="9"/>
        <end position="107"/>
    </location>
</feature>
<reference evidence="4 5" key="1">
    <citation type="submission" date="2015-08" db="EMBL/GenBank/DDBJ databases">
        <authorList>
            <person name="Babu N.S."/>
            <person name="Beckwith C.J."/>
            <person name="Beseler K.G."/>
            <person name="Brison A."/>
            <person name="Carone J.V."/>
            <person name="Caskin T.P."/>
            <person name="Diamond M."/>
            <person name="Durham M.E."/>
            <person name="Foxe J.M."/>
            <person name="Go M."/>
            <person name="Henderson B.A."/>
            <person name="Jones I.B."/>
            <person name="McGettigan J.A."/>
            <person name="Micheletti S.J."/>
            <person name="Nasrallah M.E."/>
            <person name="Ortiz D."/>
            <person name="Piller C.R."/>
            <person name="Privatt S.R."/>
            <person name="Schneider S.L."/>
            <person name="Sharp S."/>
            <person name="Smith T.C."/>
            <person name="Stanton J.D."/>
            <person name="Ullery H.E."/>
            <person name="Wilson R.J."/>
            <person name="Serrano M.G."/>
            <person name="Buck G."/>
            <person name="Lee V."/>
            <person name="Wang Y."/>
            <person name="Carvalho R."/>
            <person name="Voegtly L."/>
            <person name="Shi R."/>
            <person name="Duckworth R."/>
            <person name="Johnson A."/>
            <person name="Loviza R."/>
            <person name="Walstead R."/>
            <person name="Shah Z."/>
            <person name="Kiflezghi M."/>
            <person name="Wade K."/>
            <person name="Ball S.L."/>
            <person name="Bradley K.W."/>
            <person name="Asai D.J."/>
            <person name="Bowman C.A."/>
            <person name="Russell D.A."/>
            <person name="Pope W.H."/>
            <person name="Jacobs-Sera D."/>
            <person name="Hendrix R.W."/>
            <person name="Hatfull G.F."/>
        </authorList>
    </citation>
    <scope>NUCLEOTIDE SEQUENCE [LARGE SCALE GENOMIC DNA]</scope>
    <source>
        <strain evidence="4 5">DSM 27648</strain>
    </source>
</reference>
<sequence>MRDRGAIDAMIYTFGPFELDSARYELRRSGSLVHVQPRVFDLLHFLVARGGALISRSDLLEHVWGGTTVTKDAIAQAVSAVRTALDDAREQPEYLETIRGRGYRFCAAVTVVDEAPRSHSVRAPIGELAPRPSPARSALDVGARTNSPERRTAAIVAHLRAAIALLGTLEQPAAESATVLQALLEARDDVA</sequence>
<feature type="domain" description="OmpR/PhoB-type" evidence="3">
    <location>
        <begin position="9"/>
        <end position="107"/>
    </location>
</feature>
<evidence type="ECO:0000256" key="1">
    <source>
        <dbReference type="ARBA" id="ARBA00023125"/>
    </source>
</evidence>
<proteinExistence type="predicted"/>
<evidence type="ECO:0000259" key="3">
    <source>
        <dbReference type="PROSITE" id="PS51755"/>
    </source>
</evidence>
<dbReference type="Pfam" id="PF00486">
    <property type="entry name" value="Trans_reg_C"/>
    <property type="match status" value="1"/>
</dbReference>
<dbReference type="Proteomes" id="UP000064967">
    <property type="component" value="Chromosome"/>
</dbReference>
<dbReference type="CDD" id="cd00383">
    <property type="entry name" value="trans_reg_C"/>
    <property type="match status" value="1"/>
</dbReference>
<dbReference type="GO" id="GO:0000160">
    <property type="term" value="P:phosphorelay signal transduction system"/>
    <property type="evidence" value="ECO:0007669"/>
    <property type="project" value="InterPro"/>
</dbReference>
<dbReference type="GO" id="GO:0003677">
    <property type="term" value="F:DNA binding"/>
    <property type="evidence" value="ECO:0007669"/>
    <property type="project" value="UniProtKB-UniRule"/>
</dbReference>
<dbReference type="SMART" id="SM00862">
    <property type="entry name" value="Trans_reg_C"/>
    <property type="match status" value="1"/>
</dbReference>
<keyword evidence="5" id="KW-1185">Reference proteome</keyword>
<evidence type="ECO:0000256" key="2">
    <source>
        <dbReference type="PROSITE-ProRule" id="PRU01091"/>
    </source>
</evidence>
<dbReference type="InterPro" id="IPR036388">
    <property type="entry name" value="WH-like_DNA-bd_sf"/>
</dbReference>
<dbReference type="PROSITE" id="PS51755">
    <property type="entry name" value="OMPR_PHOB"/>
    <property type="match status" value="1"/>
</dbReference>
<dbReference type="EMBL" id="CP012333">
    <property type="protein sequence ID" value="AKU93746.1"/>
    <property type="molecule type" value="Genomic_DNA"/>
</dbReference>
<dbReference type="InterPro" id="IPR001867">
    <property type="entry name" value="OmpR/PhoB-type_DNA-bd"/>
</dbReference>
<gene>
    <name evidence="4" type="ORF">AKJ09_00410</name>
</gene>
<accession>A0A0K1PK32</accession>
<evidence type="ECO:0000313" key="5">
    <source>
        <dbReference type="Proteomes" id="UP000064967"/>
    </source>
</evidence>
<name>A0A0K1PK32_9BACT</name>
<organism evidence="4 5">
    <name type="scientific">Labilithrix luteola</name>
    <dbReference type="NCBI Taxonomy" id="1391654"/>
    <lineage>
        <taxon>Bacteria</taxon>
        <taxon>Pseudomonadati</taxon>
        <taxon>Myxococcota</taxon>
        <taxon>Polyangia</taxon>
        <taxon>Polyangiales</taxon>
        <taxon>Labilitrichaceae</taxon>
        <taxon>Labilithrix</taxon>
    </lineage>
</organism>
<dbReference type="AlphaFoldDB" id="A0A0K1PK32"/>
<protein>
    <submittedName>
        <fullName evidence="4">Response regulator</fullName>
    </submittedName>
</protein>